<gene>
    <name evidence="1" type="primary">AVEN_88608_1</name>
    <name evidence="1" type="ORF">TNCV_4905391</name>
</gene>
<dbReference type="AlphaFoldDB" id="A0A8X6V3H5"/>
<evidence type="ECO:0000313" key="2">
    <source>
        <dbReference type="Proteomes" id="UP000887159"/>
    </source>
</evidence>
<organism evidence="1 2">
    <name type="scientific">Trichonephila clavipes</name>
    <name type="common">Golden silk orbweaver</name>
    <name type="synonym">Nephila clavipes</name>
    <dbReference type="NCBI Taxonomy" id="2585209"/>
    <lineage>
        <taxon>Eukaryota</taxon>
        <taxon>Metazoa</taxon>
        <taxon>Ecdysozoa</taxon>
        <taxon>Arthropoda</taxon>
        <taxon>Chelicerata</taxon>
        <taxon>Arachnida</taxon>
        <taxon>Araneae</taxon>
        <taxon>Araneomorphae</taxon>
        <taxon>Entelegynae</taxon>
        <taxon>Araneoidea</taxon>
        <taxon>Nephilidae</taxon>
        <taxon>Trichonephila</taxon>
    </lineage>
</organism>
<evidence type="ECO:0000313" key="1">
    <source>
        <dbReference type="EMBL" id="GFX97888.1"/>
    </source>
</evidence>
<accession>A0A8X6V3H5</accession>
<dbReference type="EMBL" id="BMAU01021201">
    <property type="protein sequence ID" value="GFX97888.1"/>
    <property type="molecule type" value="Genomic_DNA"/>
</dbReference>
<protein>
    <submittedName>
        <fullName evidence="1">Uncharacterized protein</fullName>
    </submittedName>
</protein>
<dbReference type="Proteomes" id="UP000887159">
    <property type="component" value="Unassembled WGS sequence"/>
</dbReference>
<keyword evidence="2" id="KW-1185">Reference proteome</keyword>
<reference evidence="1" key="1">
    <citation type="submission" date="2020-08" db="EMBL/GenBank/DDBJ databases">
        <title>Multicomponent nature underlies the extraordinary mechanical properties of spider dragline silk.</title>
        <authorList>
            <person name="Kono N."/>
            <person name="Nakamura H."/>
            <person name="Mori M."/>
            <person name="Yoshida Y."/>
            <person name="Ohtoshi R."/>
            <person name="Malay A.D."/>
            <person name="Moran D.A.P."/>
            <person name="Tomita M."/>
            <person name="Numata K."/>
            <person name="Arakawa K."/>
        </authorList>
    </citation>
    <scope>NUCLEOTIDE SEQUENCE</scope>
</reference>
<name>A0A8X6V3H5_TRICX</name>
<comment type="caution">
    <text evidence="1">The sequence shown here is derived from an EMBL/GenBank/DDBJ whole genome shotgun (WGS) entry which is preliminary data.</text>
</comment>
<proteinExistence type="predicted"/>
<sequence>MSAILKALIDIEEEEMMANVGFETVPTSVASLKPLKSGTEKLCFRNATLLNAEGVFSSVIAGLSEQNSEFVKNIKYSLIQRIHERRNVNLIVLIQYLNFGRKDKAVAVTIDILRLPGKNCLVRQAQMRDRDKNFLREEVEPISNFSHSEESIKNFKEKPLALDKKLEKAIYSKTKVCYCSTKDSTSFNKIMKQKMQLFVSTANPSRNIIKI</sequence>